<sequence>MPQSTTDLMLSKMKENSLGISKDKYYYTRPTEYLGRMQPLRYLMQQEGLYDAGTQDFTKEDLENAKQNKTIKNNQHFQDLMENVKSDEDFIELMNKVASVNQKDNSRTMMAKDGKSLVALDQLTNFTNYNTPQPGGWLDKY</sequence>
<reference evidence="1" key="1">
    <citation type="submission" date="2020-08" db="EMBL/GenBank/DDBJ databases">
        <title>Bridging the membrane lipid divide: bacteria of the FCB group superphylum have the potential to synthesize archaeal ether lipids.</title>
        <authorList>
            <person name="Villanueva L."/>
            <person name="von Meijenfeldt F.A.B."/>
            <person name="Westbye A.B."/>
            <person name="Yadav S."/>
            <person name="Hopmans E.C."/>
            <person name="Dutilh B.E."/>
            <person name="Sinninghe Damste J.S."/>
        </authorList>
    </citation>
    <scope>NUCLEOTIDE SEQUENCE</scope>
    <source>
        <strain evidence="1">NIOZ-UU157</strain>
    </source>
</reference>
<proteinExistence type="predicted"/>
<accession>A0A7S9SUG0</accession>
<gene>
    <name evidence="1" type="ORF">NIOZUU157_00361</name>
</gene>
<protein>
    <submittedName>
        <fullName evidence="1">Uncharacterized protein</fullName>
    </submittedName>
</protein>
<dbReference type="EMBL" id="MW030560">
    <property type="protein sequence ID" value="QPI16463.1"/>
    <property type="molecule type" value="Genomic_DNA"/>
</dbReference>
<evidence type="ECO:0000313" key="1">
    <source>
        <dbReference type="EMBL" id="QPI16463.1"/>
    </source>
</evidence>
<organism evidence="1">
    <name type="scientific">Virus NIOZ-UU157</name>
    <dbReference type="NCBI Taxonomy" id="2763269"/>
    <lineage>
        <taxon>Viruses</taxon>
    </lineage>
</organism>
<name>A0A7S9SUG0_9VIRU</name>